<dbReference type="GO" id="GO:0005737">
    <property type="term" value="C:cytoplasm"/>
    <property type="evidence" value="ECO:0007669"/>
    <property type="project" value="TreeGrafter"/>
</dbReference>
<gene>
    <name evidence="8" type="ORF">BCV70DRAFT_166728</name>
    <name evidence="7" type="ORF">BCV70DRAFT_167980</name>
</gene>
<dbReference type="AlphaFoldDB" id="A0A317XFI7"/>
<dbReference type="PANTHER" id="PTHR10279:SF10">
    <property type="entry name" value="ORNITHINE DECARBOXYLASE ANTIZYME"/>
    <property type="match status" value="1"/>
</dbReference>
<evidence type="ECO:0000256" key="2">
    <source>
        <dbReference type="ARBA" id="ARBA00008796"/>
    </source>
</evidence>
<organism evidence="7 9">
    <name type="scientific">Testicularia cyperi</name>
    <dbReference type="NCBI Taxonomy" id="1882483"/>
    <lineage>
        <taxon>Eukaryota</taxon>
        <taxon>Fungi</taxon>
        <taxon>Dikarya</taxon>
        <taxon>Basidiomycota</taxon>
        <taxon>Ustilaginomycotina</taxon>
        <taxon>Ustilaginomycetes</taxon>
        <taxon>Ustilaginales</taxon>
        <taxon>Anthracoideaceae</taxon>
        <taxon>Testicularia</taxon>
    </lineage>
</organism>
<dbReference type="GO" id="GO:0045732">
    <property type="term" value="P:positive regulation of protein catabolic process"/>
    <property type="evidence" value="ECO:0007669"/>
    <property type="project" value="TreeGrafter"/>
</dbReference>
<comment type="subunit">
    <text evidence="3">Interacts with ODC and thereby sterically blocks ODC homodimerization.</text>
</comment>
<comment type="function">
    <text evidence="1">Ornithine decarboxylase (ODC) antizyme protein that negatively regulates ODC activity and intracellular polyamine biosynthesis in response to increased intracellular polyamine levels. Binds to ODC monomers, inhibiting the assembly of the functional ODC homodimer, and targets the monomers for ubiquitin-independent proteolytic destruction by the 26S proteasome.</text>
</comment>
<sequence>MNPNINLNQPNFSPAGAFSAGSGTDGVPYSRNSNPALPDTAAGSSRRSQQSTTLSTVHPGRSAPVREVAPQQSTPQSSHTRSQHATIHNDAIAQQTQQPLQPWRDQPGPSRLGPFNHPVGWNRPYSSGRPAPATAVPIFRAQFGHLARTTELPDSPPDTPPQSPPLMPLSRPRGQSHHIRIDEDLHLDAHSSNSNGITSNTTSTGTGNVNASAAASLLATHLDSNDLLSDVADDDDAISLAATDDSATTQSTIELLTQAANSLFVKQQQQQQHQPRTSAVDAKSPQPQTASTSAITIGGGIMPATPEISPDNNVRHYAQKSARAFLQRIFSDVNNDVAVEDAGVELVSPGWSGAVVKTGALVEPASQHSSSSAAAAADASMASSIGSSASSSADTARTLYVCMPSAIDASLLREQVLAVLDAASEKLGCENVMICLQRHMRDFASVLHGLCYVGATVVAAGNPASLGDSTGRGNPHTTNSNSNTSDITSRLSNTDLVTGLHLRDGLVLVAIEL</sequence>
<dbReference type="GO" id="GO:0075523">
    <property type="term" value="P:viral translational frameshifting"/>
    <property type="evidence" value="ECO:0007669"/>
    <property type="project" value="UniProtKB-KW"/>
</dbReference>
<reference evidence="7 9" key="1">
    <citation type="journal article" date="2018" name="Mol. Biol. Evol.">
        <title>Broad Genomic Sampling Reveals a Smut Pathogenic Ancestry of the Fungal Clade Ustilaginomycotina.</title>
        <authorList>
            <person name="Kijpornyongpan T."/>
            <person name="Mondo S.J."/>
            <person name="Barry K."/>
            <person name="Sandor L."/>
            <person name="Lee J."/>
            <person name="Lipzen A."/>
            <person name="Pangilinan J."/>
            <person name="LaButti K."/>
            <person name="Hainaut M."/>
            <person name="Henrissat B."/>
            <person name="Grigoriev I.V."/>
            <person name="Spatafora J.W."/>
            <person name="Aime M.C."/>
        </authorList>
    </citation>
    <scope>NUCLEOTIDE SEQUENCE [LARGE SCALE GENOMIC DNA]</scope>
    <source>
        <strain evidence="7 9">MCA 3645</strain>
    </source>
</reference>
<feature type="region of interest" description="Disordered" evidence="6">
    <location>
        <begin position="268"/>
        <end position="311"/>
    </location>
</feature>
<dbReference type="GO" id="GO:0008073">
    <property type="term" value="F:ornithine decarboxylase inhibitor activity"/>
    <property type="evidence" value="ECO:0007669"/>
    <property type="project" value="InterPro"/>
</dbReference>
<feature type="compositionally biased region" description="Pro residues" evidence="6">
    <location>
        <begin position="154"/>
        <end position="167"/>
    </location>
</feature>
<name>A0A317XFI7_9BASI</name>
<evidence type="ECO:0000313" key="9">
    <source>
        <dbReference type="Proteomes" id="UP000246740"/>
    </source>
</evidence>
<feature type="compositionally biased region" description="Polar residues" evidence="6">
    <location>
        <begin position="285"/>
        <end position="295"/>
    </location>
</feature>
<feature type="compositionally biased region" description="Polar residues" evidence="6">
    <location>
        <begin position="70"/>
        <end position="100"/>
    </location>
</feature>
<evidence type="ECO:0000256" key="6">
    <source>
        <dbReference type="SAM" id="MobiDB-lite"/>
    </source>
</evidence>
<dbReference type="InterPro" id="IPR038581">
    <property type="entry name" value="ODC_AZ_sf"/>
</dbReference>
<evidence type="ECO:0000256" key="4">
    <source>
        <dbReference type="ARBA" id="ARBA00017712"/>
    </source>
</evidence>
<dbReference type="EMBL" id="KZ819232">
    <property type="protein sequence ID" value="PWY96961.1"/>
    <property type="molecule type" value="Genomic_DNA"/>
</dbReference>
<protein>
    <recommendedName>
        <fullName evidence="4">Ornithine decarboxylase antizyme</fullName>
    </recommendedName>
</protein>
<dbReference type="InterPro" id="IPR002993">
    <property type="entry name" value="ODC_AZ"/>
</dbReference>
<accession>A0A317XFI7</accession>
<evidence type="ECO:0000256" key="5">
    <source>
        <dbReference type="ARBA" id="ARBA00022758"/>
    </source>
</evidence>
<feature type="compositionally biased region" description="Polar residues" evidence="6">
    <location>
        <begin position="1"/>
        <end position="12"/>
    </location>
</feature>
<feature type="region of interest" description="Disordered" evidence="6">
    <location>
        <begin position="464"/>
        <end position="487"/>
    </location>
</feature>
<evidence type="ECO:0000256" key="1">
    <source>
        <dbReference type="ARBA" id="ARBA00002307"/>
    </source>
</evidence>
<dbReference type="Pfam" id="PF02100">
    <property type="entry name" value="ODC_AZ"/>
    <property type="match status" value="1"/>
</dbReference>
<evidence type="ECO:0000313" key="7">
    <source>
        <dbReference type="EMBL" id="PWY96961.1"/>
    </source>
</evidence>
<dbReference type="EMBL" id="KZ819205">
    <property type="protein sequence ID" value="PWY97577.1"/>
    <property type="molecule type" value="Genomic_DNA"/>
</dbReference>
<dbReference type="GO" id="GO:0005634">
    <property type="term" value="C:nucleus"/>
    <property type="evidence" value="ECO:0007669"/>
    <property type="project" value="TreeGrafter"/>
</dbReference>
<dbReference type="STRING" id="1882483.A0A317XFI7"/>
<dbReference type="Gene3D" id="3.40.630.60">
    <property type="match status" value="1"/>
</dbReference>
<feature type="region of interest" description="Disordered" evidence="6">
    <location>
        <begin position="149"/>
        <end position="176"/>
    </location>
</feature>
<dbReference type="PANTHER" id="PTHR10279">
    <property type="entry name" value="ORNITHINE DECARBOXYLASE ANTIZYME"/>
    <property type="match status" value="1"/>
</dbReference>
<feature type="compositionally biased region" description="Polar residues" evidence="6">
    <location>
        <begin position="467"/>
        <end position="476"/>
    </location>
</feature>
<evidence type="ECO:0000256" key="3">
    <source>
        <dbReference type="ARBA" id="ARBA00011486"/>
    </source>
</evidence>
<proteinExistence type="inferred from homology"/>
<evidence type="ECO:0000313" key="8">
    <source>
        <dbReference type="EMBL" id="PWY97577.1"/>
    </source>
</evidence>
<dbReference type="InterPro" id="IPR016181">
    <property type="entry name" value="Acyl_CoA_acyltransferase"/>
</dbReference>
<keyword evidence="9" id="KW-1185">Reference proteome</keyword>
<feature type="region of interest" description="Disordered" evidence="6">
    <location>
        <begin position="1"/>
        <end position="129"/>
    </location>
</feature>
<feature type="compositionally biased region" description="Low complexity" evidence="6">
    <location>
        <begin position="44"/>
        <end position="56"/>
    </location>
</feature>
<dbReference type="SUPFAM" id="SSF55729">
    <property type="entry name" value="Acyl-CoA N-acyltransferases (Nat)"/>
    <property type="match status" value="1"/>
</dbReference>
<dbReference type="InParanoid" id="A0A317XFI7"/>
<keyword evidence="5" id="KW-0688">Ribosomal frameshifting</keyword>
<dbReference type="OrthoDB" id="5959761at2759"/>
<dbReference type="Proteomes" id="UP000246740">
    <property type="component" value="Unassembled WGS sequence"/>
</dbReference>
<comment type="similarity">
    <text evidence="2">Belongs to the ODC antizyme family.</text>
</comment>